<evidence type="ECO:0000313" key="2">
    <source>
        <dbReference type="EMBL" id="KKR01074.1"/>
    </source>
</evidence>
<dbReference type="Pfam" id="PF00961">
    <property type="entry name" value="LAGLIDADG_1"/>
    <property type="match status" value="1"/>
</dbReference>
<evidence type="ECO:0000313" key="3">
    <source>
        <dbReference type="Proteomes" id="UP000033881"/>
    </source>
</evidence>
<evidence type="ECO:0000259" key="1">
    <source>
        <dbReference type="Pfam" id="PF00961"/>
    </source>
</evidence>
<keyword evidence="2" id="KW-0378">Hydrolase</keyword>
<dbReference type="EMBL" id="LBWB01000007">
    <property type="protein sequence ID" value="KKR01074.1"/>
    <property type="molecule type" value="Genomic_DNA"/>
</dbReference>
<keyword evidence="2" id="KW-0540">Nuclease</keyword>
<sequence>MLLTPDYIVGLTEGEGCFLVCLRRDNRIEFRFFIAQAIGNRPLLEEIKKFFKVGSVYQKSNVKGKLPAYVFEISKRDDIYKVLIPFFQKNKLKGIKSKSFAVFEEIAKLVKGRQDKRKLTSEELNYITNLRFGMNKHYGSLSAEKPLA</sequence>
<gene>
    <name evidence="2" type="ORF">UT24_C0007G0037</name>
</gene>
<dbReference type="GO" id="GO:0004519">
    <property type="term" value="F:endonuclease activity"/>
    <property type="evidence" value="ECO:0007669"/>
    <property type="project" value="UniProtKB-KW"/>
</dbReference>
<dbReference type="InterPro" id="IPR051289">
    <property type="entry name" value="LAGLIDADG_Endonuclease"/>
</dbReference>
<dbReference type="InterPro" id="IPR027434">
    <property type="entry name" value="Homing_endonucl"/>
</dbReference>
<accession>A0A0G0MAI4</accession>
<keyword evidence="2" id="KW-0255">Endonuclease</keyword>
<protein>
    <submittedName>
        <fullName evidence="2">LAGLIDADG homing endonuclease</fullName>
    </submittedName>
</protein>
<dbReference type="Proteomes" id="UP000033881">
    <property type="component" value="Unassembled WGS sequence"/>
</dbReference>
<dbReference type="AlphaFoldDB" id="A0A0G0MAI4"/>
<name>A0A0G0MAI4_9BACT</name>
<dbReference type="InterPro" id="IPR004860">
    <property type="entry name" value="LAGLIDADG_dom"/>
</dbReference>
<dbReference type="PANTHER" id="PTHR36181:SF4">
    <property type="entry name" value="LAGLIDADG ENDONUCLEASE"/>
    <property type="match status" value="1"/>
</dbReference>
<dbReference type="PANTHER" id="PTHR36181">
    <property type="entry name" value="INTRON-ENCODED ENDONUCLEASE AI3-RELATED"/>
    <property type="match status" value="1"/>
</dbReference>
<organism evidence="2 3">
    <name type="scientific">Candidatus Woesebacteria bacterium GW2011_GWB1_39_12</name>
    <dbReference type="NCBI Taxonomy" id="1618574"/>
    <lineage>
        <taxon>Bacteria</taxon>
        <taxon>Candidatus Woeseibacteriota</taxon>
    </lineage>
</organism>
<feature type="domain" description="Homing endonuclease LAGLIDADG" evidence="1">
    <location>
        <begin position="8"/>
        <end position="106"/>
    </location>
</feature>
<reference evidence="2 3" key="1">
    <citation type="journal article" date="2015" name="Nature">
        <title>rRNA introns, odd ribosomes, and small enigmatic genomes across a large radiation of phyla.</title>
        <authorList>
            <person name="Brown C.T."/>
            <person name="Hug L.A."/>
            <person name="Thomas B.C."/>
            <person name="Sharon I."/>
            <person name="Castelle C.J."/>
            <person name="Singh A."/>
            <person name="Wilkins M.J."/>
            <person name="Williams K.H."/>
            <person name="Banfield J.F."/>
        </authorList>
    </citation>
    <scope>NUCLEOTIDE SEQUENCE [LARGE SCALE GENOMIC DNA]</scope>
</reference>
<proteinExistence type="predicted"/>
<dbReference type="SUPFAM" id="SSF55608">
    <property type="entry name" value="Homing endonucleases"/>
    <property type="match status" value="1"/>
</dbReference>
<comment type="caution">
    <text evidence="2">The sequence shown here is derived from an EMBL/GenBank/DDBJ whole genome shotgun (WGS) entry which is preliminary data.</text>
</comment>
<dbReference type="Gene3D" id="3.10.28.10">
    <property type="entry name" value="Homing endonucleases"/>
    <property type="match status" value="1"/>
</dbReference>